<accession>A0A7I4Y8Y7</accession>
<keyword evidence="5" id="KW-0498">Mitosis</keyword>
<dbReference type="Gene3D" id="1.10.418.60">
    <property type="entry name" value="Ncd80 complex, Nuf2 subunit"/>
    <property type="match status" value="1"/>
</dbReference>
<evidence type="ECO:0000259" key="11">
    <source>
        <dbReference type="Pfam" id="PF03800"/>
    </source>
</evidence>
<organism evidence="12 13">
    <name type="scientific">Haemonchus contortus</name>
    <name type="common">Barber pole worm</name>
    <dbReference type="NCBI Taxonomy" id="6289"/>
    <lineage>
        <taxon>Eukaryota</taxon>
        <taxon>Metazoa</taxon>
        <taxon>Ecdysozoa</taxon>
        <taxon>Nematoda</taxon>
        <taxon>Chromadorea</taxon>
        <taxon>Rhabditida</taxon>
        <taxon>Rhabditina</taxon>
        <taxon>Rhabditomorpha</taxon>
        <taxon>Strongyloidea</taxon>
        <taxon>Trichostrongylidae</taxon>
        <taxon>Haemonchus</taxon>
    </lineage>
</organism>
<dbReference type="GO" id="GO:0031262">
    <property type="term" value="C:Ndc80 complex"/>
    <property type="evidence" value="ECO:0007669"/>
    <property type="project" value="InterPro"/>
</dbReference>
<sequence>MSTIVLDARTIVEVLSCLKVGINVEDIIHPSPDRVQNIYRAFCMEIMNVPERSLNELPFECQFSPDMADMNQKSGPLLLLFTTLRCFFMDFGDPNMNFTMCDLINPQPKRTRKLFSIIADYTTFYQKASQVFESTSSEYDNARKVIEEGMEQVRLAEERKNALRSERDSRKRKENGLLAESGKKNAILTELMKEAQASESRRDEIVKLIEDGKQEIVKGFAEIEALKSEIQHHSKAIVKSPERVRNDVDEQREQIKRLQEQCDTERQRIVNNNASMSVIEQASKLIDERFKELERLRSFQADVEVLDHECANALEQVAEANKYKMRKEEALNRLVKSGQEEEISHRRALEAYSSRLQDLKLKKMELTNTIKELRENASVIRDESAQLQKEMVRLRNERTDETKRAREYCLELRRRFVELLRKYREAQMLFHAQAASFVEAVQNVSTGLDDLEPVVRDLNSLSLSD</sequence>
<dbReference type="GO" id="GO:0051301">
    <property type="term" value="P:cell division"/>
    <property type="evidence" value="ECO:0007669"/>
    <property type="project" value="UniProtKB-KW"/>
</dbReference>
<name>A0A7I4Y8Y7_HAECO</name>
<keyword evidence="12" id="KW-1185">Reference proteome</keyword>
<evidence type="ECO:0000313" key="12">
    <source>
        <dbReference type="Proteomes" id="UP000025227"/>
    </source>
</evidence>
<keyword evidence="4" id="KW-0132">Cell division</keyword>
<feature type="coiled-coil region" evidence="9">
    <location>
        <begin position="349"/>
        <end position="404"/>
    </location>
</feature>
<dbReference type="OMA" id="TKIIEWD"/>
<evidence type="ECO:0000256" key="10">
    <source>
        <dbReference type="SAM" id="MobiDB-lite"/>
    </source>
</evidence>
<feature type="compositionally biased region" description="Basic and acidic residues" evidence="10">
    <location>
        <begin position="159"/>
        <end position="175"/>
    </location>
</feature>
<feature type="domain" description="Kinetochore protein Nuf2 N-terminal" evidence="11">
    <location>
        <begin position="4"/>
        <end position="139"/>
    </location>
</feature>
<dbReference type="InterPro" id="IPR038275">
    <property type="entry name" value="Nuf2_N_sf"/>
</dbReference>
<evidence type="ECO:0000313" key="13">
    <source>
        <dbReference type="WBParaSite" id="HCON_00067940-00001"/>
    </source>
</evidence>
<evidence type="ECO:0000256" key="3">
    <source>
        <dbReference type="ARBA" id="ARBA00022454"/>
    </source>
</evidence>
<comment type="subcellular location">
    <subcellularLocation>
        <location evidence="1">Chromosome</location>
        <location evidence="1">Centromere</location>
    </subcellularLocation>
</comment>
<evidence type="ECO:0000256" key="7">
    <source>
        <dbReference type="ARBA" id="ARBA00023306"/>
    </source>
</evidence>
<evidence type="ECO:0000256" key="5">
    <source>
        <dbReference type="ARBA" id="ARBA00022776"/>
    </source>
</evidence>
<evidence type="ECO:0000256" key="4">
    <source>
        <dbReference type="ARBA" id="ARBA00022618"/>
    </source>
</evidence>
<evidence type="ECO:0000256" key="6">
    <source>
        <dbReference type="ARBA" id="ARBA00023054"/>
    </source>
</evidence>
<evidence type="ECO:0000256" key="1">
    <source>
        <dbReference type="ARBA" id="ARBA00004584"/>
    </source>
</evidence>
<keyword evidence="3" id="KW-0158">Chromosome</keyword>
<keyword evidence="6 9" id="KW-0175">Coiled coil</keyword>
<comment type="similarity">
    <text evidence="2">Belongs to the NUF2 family.</text>
</comment>
<evidence type="ECO:0000256" key="8">
    <source>
        <dbReference type="ARBA" id="ARBA00023328"/>
    </source>
</evidence>
<reference evidence="13" key="1">
    <citation type="submission" date="2020-12" db="UniProtKB">
        <authorList>
            <consortium name="WormBaseParasite"/>
        </authorList>
    </citation>
    <scope>IDENTIFICATION</scope>
    <source>
        <strain evidence="13">MHco3</strain>
    </source>
</reference>
<dbReference type="InterPro" id="IPR005549">
    <property type="entry name" value="Kinetochore_Nuf2_N"/>
</dbReference>
<dbReference type="WBParaSite" id="HCON_00067940-00001">
    <property type="protein sequence ID" value="HCON_00067940-00001"/>
    <property type="gene ID" value="HCON_00067940"/>
</dbReference>
<feature type="coiled-coil region" evidence="9">
    <location>
        <begin position="241"/>
        <end position="268"/>
    </location>
</feature>
<evidence type="ECO:0000256" key="9">
    <source>
        <dbReference type="SAM" id="Coils"/>
    </source>
</evidence>
<protein>
    <submittedName>
        <fullName evidence="13">Major antigen-like</fullName>
    </submittedName>
</protein>
<dbReference type="AlphaFoldDB" id="A0A7I4Y8Y7"/>
<keyword evidence="8" id="KW-0137">Centromere</keyword>
<proteinExistence type="inferred from homology"/>
<evidence type="ECO:0000256" key="2">
    <source>
        <dbReference type="ARBA" id="ARBA00005498"/>
    </source>
</evidence>
<dbReference type="Pfam" id="PF03800">
    <property type="entry name" value="Nuf2"/>
    <property type="match status" value="1"/>
</dbReference>
<feature type="region of interest" description="Disordered" evidence="10">
    <location>
        <begin position="159"/>
        <end position="178"/>
    </location>
</feature>
<dbReference type="OrthoDB" id="5862693at2759"/>
<keyword evidence="7" id="KW-0131">Cell cycle</keyword>
<dbReference type="Proteomes" id="UP000025227">
    <property type="component" value="Unplaced"/>
</dbReference>